<dbReference type="HOGENOM" id="CLU_093095_0_0_7"/>
<evidence type="ECO:0000313" key="6">
    <source>
        <dbReference type="Proteomes" id="UP000001508"/>
    </source>
</evidence>
<evidence type="ECO:0000256" key="3">
    <source>
        <dbReference type="ARBA" id="ARBA00023002"/>
    </source>
</evidence>
<dbReference type="Gene3D" id="3.40.50.700">
    <property type="entry name" value="NADH:ubiquinone oxidoreductase-like, 20kDa subunit"/>
    <property type="match status" value="1"/>
</dbReference>
<protein>
    <submittedName>
        <fullName evidence="5">NADH ubiquinone oxidoreductase 20 kDa subunit</fullName>
    </submittedName>
</protein>
<feature type="domain" description="NADH:ubiquinone oxidoreductase-like 20kDa subunit" evidence="4">
    <location>
        <begin position="15"/>
        <end position="162"/>
    </location>
</feature>
<dbReference type="PANTHER" id="PTHR42845">
    <property type="entry name" value="COENZYME F420-REDUCING HYDROGENASE, GAMMA SUBUNIT"/>
    <property type="match status" value="1"/>
</dbReference>
<dbReference type="PANTHER" id="PTHR42845:SF1">
    <property type="entry name" value="HYDROGENASE SMALL SUBUNIT"/>
    <property type="match status" value="1"/>
</dbReference>
<dbReference type="eggNOG" id="COG1941">
    <property type="taxonomic scope" value="Bacteria"/>
</dbReference>
<dbReference type="EMBL" id="CP001940">
    <property type="protein sequence ID" value="ADH86113.1"/>
    <property type="molecule type" value="Genomic_DNA"/>
</dbReference>
<gene>
    <name evidence="5" type="ordered locus">DaAHT2_1418</name>
</gene>
<reference evidence="6" key="1">
    <citation type="submission" date="2010-02" db="EMBL/GenBank/DDBJ databases">
        <title>Complete sequence of Desulfurivibrio alkaliphilus AHT2.</title>
        <authorList>
            <consortium name="US DOE Joint Genome Institute"/>
            <person name="Pitluck S."/>
            <person name="Chertkov O."/>
            <person name="Detter J.C."/>
            <person name="Han C."/>
            <person name="Tapia R."/>
            <person name="Larimer F."/>
            <person name="Land M."/>
            <person name="Hauser L."/>
            <person name="Kyrpides N."/>
            <person name="Mikhailova N."/>
            <person name="Sorokin D.Y."/>
            <person name="Muyzer G."/>
            <person name="Woyke T."/>
        </authorList>
    </citation>
    <scope>NUCLEOTIDE SEQUENCE [LARGE SCALE GENOMIC DNA]</scope>
    <source>
        <strain evidence="6">DSM 19089 / UNIQEM U267 / AHT2</strain>
    </source>
</reference>
<dbReference type="RefSeq" id="WP_013163641.1">
    <property type="nucleotide sequence ID" value="NC_014216.1"/>
</dbReference>
<name>D6Z3I8_DESAT</name>
<dbReference type="GO" id="GO:0042597">
    <property type="term" value="C:periplasmic space"/>
    <property type="evidence" value="ECO:0007669"/>
    <property type="project" value="UniProtKB-SubCell"/>
</dbReference>
<comment type="subcellular location">
    <subcellularLocation>
        <location evidence="1">Periplasm</location>
    </subcellularLocation>
</comment>
<dbReference type="KEGG" id="dak:DaAHT2_1418"/>
<dbReference type="GO" id="GO:0016491">
    <property type="term" value="F:oxidoreductase activity"/>
    <property type="evidence" value="ECO:0007669"/>
    <property type="project" value="UniProtKB-KW"/>
</dbReference>
<evidence type="ECO:0000313" key="5">
    <source>
        <dbReference type="EMBL" id="ADH86113.1"/>
    </source>
</evidence>
<evidence type="ECO:0000259" key="4">
    <source>
        <dbReference type="Pfam" id="PF01058"/>
    </source>
</evidence>
<dbReference type="AlphaFoldDB" id="D6Z3I8"/>
<organism evidence="5 6">
    <name type="scientific">Desulfurivibrio alkaliphilus (strain DSM 19089 / UNIQEM U267 / AHT2)</name>
    <dbReference type="NCBI Taxonomy" id="589865"/>
    <lineage>
        <taxon>Bacteria</taxon>
        <taxon>Pseudomonadati</taxon>
        <taxon>Thermodesulfobacteriota</taxon>
        <taxon>Desulfobulbia</taxon>
        <taxon>Desulfobulbales</taxon>
        <taxon>Desulfobulbaceae</taxon>
        <taxon>Desulfurivibrio</taxon>
    </lineage>
</organism>
<dbReference type="OrthoDB" id="9787729at2"/>
<keyword evidence="3" id="KW-0560">Oxidoreductase</keyword>
<evidence type="ECO:0000256" key="2">
    <source>
        <dbReference type="ARBA" id="ARBA00022764"/>
    </source>
</evidence>
<evidence type="ECO:0000256" key="1">
    <source>
        <dbReference type="ARBA" id="ARBA00004418"/>
    </source>
</evidence>
<dbReference type="InParanoid" id="D6Z3I8"/>
<dbReference type="GO" id="GO:0051536">
    <property type="term" value="F:iron-sulfur cluster binding"/>
    <property type="evidence" value="ECO:0007669"/>
    <property type="project" value="InterPro"/>
</dbReference>
<dbReference type="STRING" id="589865.DaAHT2_1418"/>
<dbReference type="Proteomes" id="UP000001508">
    <property type="component" value="Chromosome"/>
</dbReference>
<dbReference type="SUPFAM" id="SSF56770">
    <property type="entry name" value="HydA/Nqo6-like"/>
    <property type="match status" value="1"/>
</dbReference>
<keyword evidence="5" id="KW-0830">Ubiquinone</keyword>
<keyword evidence="2" id="KW-0574">Periplasm</keyword>
<accession>D6Z3I8</accession>
<dbReference type="InterPro" id="IPR051349">
    <property type="entry name" value="Hydrogenase_assoc-protein"/>
</dbReference>
<dbReference type="InterPro" id="IPR006137">
    <property type="entry name" value="NADH_UbQ_OxRdtase-like_20kDa"/>
</dbReference>
<keyword evidence="6" id="KW-1185">Reference proteome</keyword>
<proteinExistence type="predicted"/>
<dbReference type="InterPro" id="IPR037024">
    <property type="entry name" value="NiFe_Hase_small_N_sf"/>
</dbReference>
<dbReference type="Pfam" id="PF01058">
    <property type="entry name" value="Oxidored_q6"/>
    <property type="match status" value="1"/>
</dbReference>
<sequence>MSGRLRVATVWLDGCSGCHMSFLDMDELLLELAPRLELAYSPLVDRKEFPDRVDLALLEGAVSTPEDEAKARLVRAHSRLVVALGDCACQGNVPALRNRLDNEQLLDLVYRQQADGPAAAPPDRNVPPLLTHSLPLHRVIAVDLFLPGCPPPPAAIVRALTAVLDGETLSELPTLKFG</sequence>